<feature type="region of interest" description="Disordered" evidence="1">
    <location>
        <begin position="274"/>
        <end position="311"/>
    </location>
</feature>
<proteinExistence type="predicted"/>
<organism evidence="2">
    <name type="scientific">Puccinia triticina (isolate 1-1 / race 1 (BBBD))</name>
    <name type="common">Brown leaf rust fungus</name>
    <dbReference type="NCBI Taxonomy" id="630390"/>
    <lineage>
        <taxon>Eukaryota</taxon>
        <taxon>Fungi</taxon>
        <taxon>Dikarya</taxon>
        <taxon>Basidiomycota</taxon>
        <taxon>Pucciniomycotina</taxon>
        <taxon>Pucciniomycetes</taxon>
        <taxon>Pucciniales</taxon>
        <taxon>Pucciniaceae</taxon>
        <taxon>Puccinia</taxon>
    </lineage>
</organism>
<evidence type="ECO:0000256" key="1">
    <source>
        <dbReference type="SAM" id="MobiDB-lite"/>
    </source>
</evidence>
<dbReference type="Proteomes" id="UP000005240">
    <property type="component" value="Unassembled WGS sequence"/>
</dbReference>
<dbReference type="AlphaFoldDB" id="A0A0C4ENL8"/>
<dbReference type="EMBL" id="ADAS02000444">
    <property type="protein sequence ID" value="OAV87364.1"/>
    <property type="molecule type" value="Genomic_DNA"/>
</dbReference>
<evidence type="ECO:0000313" key="4">
    <source>
        <dbReference type="Proteomes" id="UP000005240"/>
    </source>
</evidence>
<name>A0A0C4ENL8_PUCT1</name>
<dbReference type="VEuPathDB" id="FungiDB:PTTG_02365"/>
<protein>
    <submittedName>
        <fullName evidence="2 3">Uncharacterized protein</fullName>
    </submittedName>
</protein>
<evidence type="ECO:0000313" key="2">
    <source>
        <dbReference type="EMBL" id="OAV87364.1"/>
    </source>
</evidence>
<accession>A0A0C4ENL8</accession>
<reference evidence="3 4" key="3">
    <citation type="journal article" date="2017" name="G3 (Bethesda)">
        <title>Comparative analysis highlights variable genome content of wheat rusts and divergence of the mating loci.</title>
        <authorList>
            <person name="Cuomo C.A."/>
            <person name="Bakkeren G."/>
            <person name="Khalil H.B."/>
            <person name="Panwar V."/>
            <person name="Joly D."/>
            <person name="Linning R."/>
            <person name="Sakthikumar S."/>
            <person name="Song X."/>
            <person name="Adiconis X."/>
            <person name="Fan L."/>
            <person name="Goldberg J.M."/>
            <person name="Levin J.Z."/>
            <person name="Young S."/>
            <person name="Zeng Q."/>
            <person name="Anikster Y."/>
            <person name="Bruce M."/>
            <person name="Wang M."/>
            <person name="Yin C."/>
            <person name="McCallum B."/>
            <person name="Szabo L.J."/>
            <person name="Hulbert S."/>
            <person name="Chen X."/>
            <person name="Fellers J.P."/>
        </authorList>
    </citation>
    <scope>NUCLEOTIDE SEQUENCE</scope>
    <source>
        <strain evidence="3">isolate 1-1 / race 1 (BBBD)</strain>
        <strain evidence="4">Isolate 1-1 / race 1 (BBBD)</strain>
    </source>
</reference>
<sequence length="311" mass="34851">MTAAPTAEDYFHLKGELQRLKGLLNNANLFRVNQQAPIDGVNSVTQSFHKKPLDLHYMHNPKKTRSAKGKANFKMWDREINRTLKYVFMNADMFTAQESNFKARSAKEQVAIACLLRSRIETPLLEIIDGNNSDNPWIIFKNLKSQCDRPDRQHKLDLVNQFADLMANQSQPGTDNDLAKWSTVWAEMSQLKINFEELGGLCLQNSFAAPVGIDSKTFEFVVGQKLESAAAVELNDVMTVIQAATGKSQHKANVGADDSYAPMDLDAVNAIRQNSSRYAPPHRRKPQQSGQIAKAPITQKPQLSMEKATAY</sequence>
<reference evidence="3" key="4">
    <citation type="submission" date="2025-05" db="UniProtKB">
        <authorList>
            <consortium name="EnsemblFungi"/>
        </authorList>
    </citation>
    <scope>IDENTIFICATION</scope>
    <source>
        <strain evidence="3">isolate 1-1 / race 1 (BBBD)</strain>
    </source>
</reference>
<dbReference type="OrthoDB" id="2506752at2759"/>
<dbReference type="EnsemblFungi" id="PTTG_02365-t43_1">
    <property type="protein sequence ID" value="PTTG_02365-t43_1-p1"/>
    <property type="gene ID" value="PTTG_02365"/>
</dbReference>
<evidence type="ECO:0000313" key="3">
    <source>
        <dbReference type="EnsemblFungi" id="PTTG_02365-t43_1-p1"/>
    </source>
</evidence>
<reference evidence="2" key="1">
    <citation type="submission" date="2009-11" db="EMBL/GenBank/DDBJ databases">
        <authorList>
            <consortium name="The Broad Institute Genome Sequencing Platform"/>
            <person name="Ward D."/>
            <person name="Feldgarden M."/>
            <person name="Earl A."/>
            <person name="Young S.K."/>
            <person name="Zeng Q."/>
            <person name="Koehrsen M."/>
            <person name="Alvarado L."/>
            <person name="Berlin A."/>
            <person name="Bochicchio J."/>
            <person name="Borenstein D."/>
            <person name="Chapman S.B."/>
            <person name="Chen Z."/>
            <person name="Engels R."/>
            <person name="Freedman E."/>
            <person name="Gellesch M."/>
            <person name="Goldberg J."/>
            <person name="Griggs A."/>
            <person name="Gujja S."/>
            <person name="Heilman E."/>
            <person name="Heiman D."/>
            <person name="Hepburn T."/>
            <person name="Howarth C."/>
            <person name="Jen D."/>
            <person name="Larson L."/>
            <person name="Lewis B."/>
            <person name="Mehta T."/>
            <person name="Park D."/>
            <person name="Pearson M."/>
            <person name="Roberts A."/>
            <person name="Saif S."/>
            <person name="Shea T."/>
            <person name="Shenoy N."/>
            <person name="Sisk P."/>
            <person name="Stolte C."/>
            <person name="Sykes S."/>
            <person name="Thomson T."/>
            <person name="Walk T."/>
            <person name="White J."/>
            <person name="Yandava C."/>
            <person name="Izard J."/>
            <person name="Baranova O.V."/>
            <person name="Blanton J.M."/>
            <person name="Tanner A.C."/>
            <person name="Dewhirst F.E."/>
            <person name="Haas B."/>
            <person name="Nusbaum C."/>
            <person name="Birren B."/>
        </authorList>
    </citation>
    <scope>NUCLEOTIDE SEQUENCE [LARGE SCALE GENOMIC DNA]</scope>
    <source>
        <strain evidence="2">1-1 BBBD Race 1</strain>
    </source>
</reference>
<gene>
    <name evidence="2" type="ORF">PTTG_02365</name>
</gene>
<keyword evidence="4" id="KW-1185">Reference proteome</keyword>
<reference evidence="2" key="2">
    <citation type="submission" date="2016-05" db="EMBL/GenBank/DDBJ databases">
        <title>Comparative analysis highlights variable genome content of wheat rusts and divergence of the mating loci.</title>
        <authorList>
            <person name="Cuomo C.A."/>
            <person name="Bakkeren G."/>
            <person name="Szabo L."/>
            <person name="Khalil H."/>
            <person name="Joly D."/>
            <person name="Goldberg J."/>
            <person name="Young S."/>
            <person name="Zeng Q."/>
            <person name="Fellers J."/>
        </authorList>
    </citation>
    <scope>NUCLEOTIDE SEQUENCE [LARGE SCALE GENOMIC DNA]</scope>
    <source>
        <strain evidence="2">1-1 BBBD Race 1</strain>
    </source>
</reference>